<organism evidence="1 2">
    <name type="scientific">Xylaria curta</name>
    <dbReference type="NCBI Taxonomy" id="42375"/>
    <lineage>
        <taxon>Eukaryota</taxon>
        <taxon>Fungi</taxon>
        <taxon>Dikarya</taxon>
        <taxon>Ascomycota</taxon>
        <taxon>Pezizomycotina</taxon>
        <taxon>Sordariomycetes</taxon>
        <taxon>Xylariomycetidae</taxon>
        <taxon>Xylariales</taxon>
        <taxon>Xylariaceae</taxon>
        <taxon>Xylaria</taxon>
    </lineage>
</organism>
<accession>A0ACC1MQK4</accession>
<evidence type="ECO:0000313" key="2">
    <source>
        <dbReference type="Proteomes" id="UP001143856"/>
    </source>
</evidence>
<proteinExistence type="predicted"/>
<dbReference type="Proteomes" id="UP001143856">
    <property type="component" value="Unassembled WGS sequence"/>
</dbReference>
<protein>
    <submittedName>
        <fullName evidence="1">Uncharacterized protein</fullName>
    </submittedName>
</protein>
<comment type="caution">
    <text evidence="1">The sequence shown here is derived from an EMBL/GenBank/DDBJ whole genome shotgun (WGS) entry which is preliminary data.</text>
</comment>
<reference evidence="1" key="1">
    <citation type="submission" date="2022-10" db="EMBL/GenBank/DDBJ databases">
        <title>Genome Sequence of Xylaria curta.</title>
        <authorList>
            <person name="Buettner E."/>
        </authorList>
    </citation>
    <scope>NUCLEOTIDE SEQUENCE</scope>
    <source>
        <strain evidence="1">Babe10</strain>
    </source>
</reference>
<gene>
    <name evidence="1" type="ORF">NUW58_g10197</name>
</gene>
<sequence length="613" mass="69749">MAFQPGELLYSLPLNTEERQSTSKMYQTAWRLISLTSGTLRNGKQKHTQKPGPGPIALSLYAYYIDYDGISYVPLIHVFHIMAFEGERDITTMDIYPLRFIKDGDKIKDTLREQGTWFRQAITKKHLSCDGWTLTCAPNGDSSESGKALVAEHIDGDVIIDFVEGFKSEASLSGLGPSSWKVIGTFTDFPWPERDDNLGIMHWKPLANSAQLERFAEIRENIQEEERYGDRFKREQINVQEILKSLDEGRRTQDLDEEELLLLPCRVVAYTFRERRFVMLDIRSLMSLPTSDDVFNDLKIDPANRIMVVSLVKSHLEKQAAQRLRPSIRMDQDLIRGKGFGLVILLHGVPGVGKTATAEAIAQINKKPLFIITCGDLGFTPKEVEDSLRDIFRLAHLWGCILLLDEADVFLSRRELGDLKRNALVSVFLRVLEYYSGILFLTTNRVGTLDEAFKSRIHVSLYYPPLDRVQTIEIFKVNIRKLQETVFEKEKLQDELDSTSTATPVERPRLAIDPNSILDYAAWHYAVNKATPEQRWNGRQIRNAFQIAYSLAQFDINNTALCQGNEAGDGLTPCLPPEVGLLNWRQFDLVAKAVENHPGRRVRPQYGAAEARL</sequence>
<keyword evidence="2" id="KW-1185">Reference proteome</keyword>
<evidence type="ECO:0000313" key="1">
    <source>
        <dbReference type="EMBL" id="KAJ2968559.1"/>
    </source>
</evidence>
<name>A0ACC1MQK4_9PEZI</name>
<dbReference type="EMBL" id="JAPDGR010004293">
    <property type="protein sequence ID" value="KAJ2968559.1"/>
    <property type="molecule type" value="Genomic_DNA"/>
</dbReference>